<evidence type="ECO:0000313" key="2">
    <source>
        <dbReference type="EMBL" id="SER93413.1"/>
    </source>
</evidence>
<feature type="compositionally biased region" description="Low complexity" evidence="1">
    <location>
        <begin position="58"/>
        <end position="67"/>
    </location>
</feature>
<protein>
    <recommendedName>
        <fullName evidence="4">DUF3710 domain-containing protein</fullName>
    </recommendedName>
</protein>
<feature type="region of interest" description="Disordered" evidence="1">
    <location>
        <begin position="1"/>
        <end position="81"/>
    </location>
</feature>
<gene>
    <name evidence="2" type="ORF">SAMN05216199_1482</name>
</gene>
<dbReference type="AlphaFoldDB" id="A0A1H9T9W0"/>
<name>A0A1H9T9W0_9MICO</name>
<dbReference type="InterPro" id="IPR022183">
    <property type="entry name" value="DUF3710"/>
</dbReference>
<accession>A0A1H9T9W0</accession>
<dbReference type="RefSeq" id="WP_218144218.1">
    <property type="nucleotide sequence ID" value="NZ_FOHB01000002.1"/>
</dbReference>
<reference evidence="3" key="1">
    <citation type="submission" date="2016-10" db="EMBL/GenBank/DDBJ databases">
        <authorList>
            <person name="Varghese N."/>
            <person name="Submissions S."/>
        </authorList>
    </citation>
    <scope>NUCLEOTIDE SEQUENCE [LARGE SCALE GENOMIC DNA]</scope>
    <source>
        <strain evidence="3">CGMCC 1.6963</strain>
    </source>
</reference>
<proteinExistence type="predicted"/>
<sequence>MSIFRRNKNQTAEDQLADDAVTPEDVAAEDDSADAAAGEDSAHAAEDHTADAAGGGYTEATTTEPAPSLGRGPFDASEVEDSSGRLDLGALWIRGLPGMELRLEVEEETQNIVGATAVLGDSAVQLQAFAAPKSMGIWDEIRAEIAESIVGQGGTADEQRGVLGTELRTRMPSAGPDGRTVFAPARFVGVDGPRWFLRAVFSGRAAIEDEAAAELMDVVRQTAVVRGDAAMAPRDLLPLRLPQEVADAQAEAEGDPEGTTRSADDLNPFERGPEITEVR</sequence>
<dbReference type="Proteomes" id="UP000199019">
    <property type="component" value="Unassembled WGS sequence"/>
</dbReference>
<dbReference type="EMBL" id="FOHB01000002">
    <property type="protein sequence ID" value="SER93413.1"/>
    <property type="molecule type" value="Genomic_DNA"/>
</dbReference>
<feature type="region of interest" description="Disordered" evidence="1">
    <location>
        <begin position="244"/>
        <end position="279"/>
    </location>
</feature>
<feature type="compositionally biased region" description="Basic and acidic residues" evidence="1">
    <location>
        <begin position="40"/>
        <end position="50"/>
    </location>
</feature>
<evidence type="ECO:0008006" key="4">
    <source>
        <dbReference type="Google" id="ProtNLM"/>
    </source>
</evidence>
<evidence type="ECO:0000256" key="1">
    <source>
        <dbReference type="SAM" id="MobiDB-lite"/>
    </source>
</evidence>
<dbReference type="STRING" id="587636.SAMN05216199_1482"/>
<evidence type="ECO:0000313" key="3">
    <source>
        <dbReference type="Proteomes" id="UP000199019"/>
    </source>
</evidence>
<keyword evidence="3" id="KW-1185">Reference proteome</keyword>
<organism evidence="2 3">
    <name type="scientific">Pedococcus cremeus</name>
    <dbReference type="NCBI Taxonomy" id="587636"/>
    <lineage>
        <taxon>Bacteria</taxon>
        <taxon>Bacillati</taxon>
        <taxon>Actinomycetota</taxon>
        <taxon>Actinomycetes</taxon>
        <taxon>Micrococcales</taxon>
        <taxon>Intrasporangiaceae</taxon>
        <taxon>Pedococcus</taxon>
    </lineage>
</organism>
<dbReference type="Pfam" id="PF12502">
    <property type="entry name" value="DUF3710"/>
    <property type="match status" value="1"/>
</dbReference>